<feature type="compositionally biased region" description="Low complexity" evidence="9">
    <location>
        <begin position="14"/>
        <end position="26"/>
    </location>
</feature>
<dbReference type="FunFam" id="1.20.1560.10:FF:000013">
    <property type="entry name" value="ABC transporter C family member 2"/>
    <property type="match status" value="1"/>
</dbReference>
<dbReference type="InterPro" id="IPR050173">
    <property type="entry name" value="ABC_transporter_C-like"/>
</dbReference>
<dbReference type="OrthoDB" id="6500128at2759"/>
<feature type="transmembrane region" description="Helical" evidence="10">
    <location>
        <begin position="188"/>
        <end position="209"/>
    </location>
</feature>
<dbReference type="InterPro" id="IPR017871">
    <property type="entry name" value="ABC_transporter-like_CS"/>
</dbReference>
<dbReference type="InterPro" id="IPR036640">
    <property type="entry name" value="ABC1_TM_sf"/>
</dbReference>
<keyword evidence="8 10" id="KW-0472">Membrane</keyword>
<feature type="transmembrane region" description="Helical" evidence="10">
    <location>
        <begin position="165"/>
        <end position="182"/>
    </location>
</feature>
<accession>A0A9P8V8Y7</accession>
<sequence>MDAQTSPPADGPTSSGLELSSGSDLSSGSPWSSVASLSHNIGSQLAQTAITTPHHSGSPEYYLLIAQAAVAGLVFLGTSTQPWLPRPPLWLRPFIKEEDSWSRPVPHTLWTWYLGILSIAGLVISAGFILLHPLEPTDALFVAPWLAAVLITVTRQPTTTPKRLLLLYTTVMASNVGFLILSKFHHGYFGLNNLLDVIISFAAIMGILAMPMRDPSLSRDGIAKTLSTSELSSPEDDLTLWQFMTVSWIRPLMRQGSSGQLDDEHVWKLPYEFQHSRLHLQFRDLQGSILKRLIQANGLDLVIISALGVLETVAELSTPLLLKALLESIQKGDAHLATSVGYAAAMLILRLVSCQSAVFNLWFSRRCYERSRGEMITTIYAKTLTRKTFGETTLPTADDMSDELNEDETAPLIITEDPTWKNTILRALGLRRHAAPAPIPKAEEEDPNNQPASTGKILNLMRSDAYEVSQRFWDFPQLVTQPLKFLLSFVLILSLLGWPSLMGLAAVVAAQGINAFVINRVLDSERRRRSATDQRTQATTQFVEGIRHLRWYDWQDKWVGRVMSARTSEIKVMITADLWHIALNVINVASGLLFPVFAFFAYTFIAGRPLTVEVAFPALSVFAMLESSFRELPNLVKVLLNANIAMGRIERFMSEPDKDDAEHDSARTEIEFHKATFAWPGREKPVLRDLDLVFPSGLTVVFGKVGSGKTALLQAILSELDCQRGSFFVPSERIGYCAQLPWLQHMSIRDNILFSSPYDPQRYNRVLDACALLPDLASLKDGDLSDIGENGIGLSGGQKARVALARAVYSHSRILLLDDPLAALDHHTAEFIVRKLLQGGLCQGRTVILVTHRVDLCLHLAKQIVEVEEDGRARALNDDEAAREVAKFMREEELIIAAAEDDTPPETTTTDEDEDGDAPDKFIDEEHRATGGVMFSVYWTYIKAGTLTLWALLVFHIGLLRLGTMTNYWFLKAWGEAYKATAAAVEDSFWSKFDLFGGLPDPAVELKPWLLVYLGIALAQILFHILFQSVVLAVIVISAKSLFARVVERVSRATFRFYDVTPVGRLMNRLVSDIGMIDGGIIGPLQQVAWWTIAWVSSMAVIAGAAPIFLAFSIVVSAWFVLIFRRFLPTSQSLRRLEMVSLSPLMSNFGILIDGLTTIRAFKAQTHFQNRNIEVTDNFQKMDHFYWGLQSWVTYRFDVLSAVSTFALTLLALRNDLTPGLTAFVLTTASQFVLATHNLCKQYGTLQMDFVSVERVIELLDLAEEPQGKIEPEAQWPSGRDDIIFDNVTLRYDKHLDPSLSEATFTIPGGSTCAVLGRTGSGKSTLALALMATMHPSEGSIRIGSNDLSEVDVHIWRQRISFVAQDPVLFPGTIRENLDPLEQFTDAECVAVLERILGPEFGLDSEVAGGGKNLSQGQRQLVGIGRAVLRRSAVVILDEATASIDKETAARVQDLLREELSASTVITIAHRLEAVKDADYFVRLDAGRVVEHGPPS</sequence>
<feature type="domain" description="ABC transporter" evidence="11">
    <location>
        <begin position="1283"/>
        <end position="1496"/>
    </location>
</feature>
<dbReference type="SMART" id="SM00382">
    <property type="entry name" value="AAA"/>
    <property type="match status" value="2"/>
</dbReference>
<organism evidence="13 14">
    <name type="scientific">Plectosphaerella plurivora</name>
    <dbReference type="NCBI Taxonomy" id="936078"/>
    <lineage>
        <taxon>Eukaryota</taxon>
        <taxon>Fungi</taxon>
        <taxon>Dikarya</taxon>
        <taxon>Ascomycota</taxon>
        <taxon>Pezizomycotina</taxon>
        <taxon>Sordariomycetes</taxon>
        <taxon>Hypocreomycetidae</taxon>
        <taxon>Glomerellales</taxon>
        <taxon>Plectosphaerellaceae</taxon>
        <taxon>Plectosphaerella</taxon>
    </lineage>
</organism>
<name>A0A9P8V8Y7_9PEZI</name>
<dbReference type="Pfam" id="PF00005">
    <property type="entry name" value="ABC_tran"/>
    <property type="match status" value="2"/>
</dbReference>
<dbReference type="PANTHER" id="PTHR24223">
    <property type="entry name" value="ATP-BINDING CASSETTE SUB-FAMILY C"/>
    <property type="match status" value="1"/>
</dbReference>
<evidence type="ECO:0000256" key="4">
    <source>
        <dbReference type="ARBA" id="ARBA00022737"/>
    </source>
</evidence>
<feature type="compositionally biased region" description="Acidic residues" evidence="9">
    <location>
        <begin position="899"/>
        <end position="917"/>
    </location>
</feature>
<dbReference type="PROSITE" id="PS00211">
    <property type="entry name" value="ABC_TRANSPORTER_1"/>
    <property type="match status" value="2"/>
</dbReference>
<keyword evidence="14" id="KW-1185">Reference proteome</keyword>
<dbReference type="PROSITE" id="PS50929">
    <property type="entry name" value="ABC_TM1F"/>
    <property type="match status" value="2"/>
</dbReference>
<gene>
    <name evidence="13" type="ORF">F5X68DRAFT_210440</name>
</gene>
<feature type="domain" description="ABC transporter" evidence="11">
    <location>
        <begin position="670"/>
        <end position="894"/>
    </location>
</feature>
<feature type="transmembrane region" description="Helical" evidence="10">
    <location>
        <begin position="1099"/>
        <end position="1124"/>
    </location>
</feature>
<feature type="transmembrane region" description="Helical" evidence="10">
    <location>
        <begin position="938"/>
        <end position="959"/>
    </location>
</feature>
<dbReference type="InterPro" id="IPR027417">
    <property type="entry name" value="P-loop_NTPase"/>
</dbReference>
<keyword evidence="5" id="KW-0547">Nucleotide-binding</keyword>
<comment type="caution">
    <text evidence="13">The sequence shown here is derived from an EMBL/GenBank/DDBJ whole genome shotgun (WGS) entry which is preliminary data.</text>
</comment>
<comment type="subcellular location">
    <subcellularLocation>
        <location evidence="1">Membrane</location>
        <topology evidence="1">Multi-pass membrane protein</topology>
    </subcellularLocation>
</comment>
<feature type="transmembrane region" description="Helical" evidence="10">
    <location>
        <begin position="342"/>
        <end position="363"/>
    </location>
</feature>
<evidence type="ECO:0000256" key="5">
    <source>
        <dbReference type="ARBA" id="ARBA00022741"/>
    </source>
</evidence>
<evidence type="ECO:0000256" key="9">
    <source>
        <dbReference type="SAM" id="MobiDB-lite"/>
    </source>
</evidence>
<keyword evidence="4" id="KW-0677">Repeat</keyword>
<evidence type="ECO:0000256" key="8">
    <source>
        <dbReference type="ARBA" id="ARBA00023136"/>
    </source>
</evidence>
<evidence type="ECO:0000313" key="13">
    <source>
        <dbReference type="EMBL" id="KAH6684972.1"/>
    </source>
</evidence>
<dbReference type="CDD" id="cd18596">
    <property type="entry name" value="ABC_6TM_VMR1_D1_like"/>
    <property type="match status" value="1"/>
</dbReference>
<dbReference type="CDD" id="cd03250">
    <property type="entry name" value="ABCC_MRP_domain1"/>
    <property type="match status" value="1"/>
</dbReference>
<dbReference type="SUPFAM" id="SSF52540">
    <property type="entry name" value="P-loop containing nucleoside triphosphate hydrolases"/>
    <property type="match status" value="2"/>
</dbReference>
<feature type="transmembrane region" description="Helical" evidence="10">
    <location>
        <begin position="478"/>
        <end position="498"/>
    </location>
</feature>
<keyword evidence="2" id="KW-0813">Transport</keyword>
<feature type="transmembrane region" description="Helical" evidence="10">
    <location>
        <begin position="1010"/>
        <end position="1039"/>
    </location>
</feature>
<dbReference type="Gene3D" id="1.20.1560.10">
    <property type="entry name" value="ABC transporter type 1, transmembrane domain"/>
    <property type="match status" value="2"/>
</dbReference>
<dbReference type="InterPro" id="IPR003593">
    <property type="entry name" value="AAA+_ATPase"/>
</dbReference>
<dbReference type="GO" id="GO:0016020">
    <property type="term" value="C:membrane"/>
    <property type="evidence" value="ECO:0007669"/>
    <property type="project" value="UniProtKB-SubCell"/>
</dbReference>
<dbReference type="CDD" id="cd03244">
    <property type="entry name" value="ABCC_MRP_domain2"/>
    <property type="match status" value="1"/>
</dbReference>
<dbReference type="PROSITE" id="PS50893">
    <property type="entry name" value="ABC_TRANSPORTER_2"/>
    <property type="match status" value="2"/>
</dbReference>
<dbReference type="PANTHER" id="PTHR24223:SF415">
    <property type="entry name" value="FI20190P1"/>
    <property type="match status" value="1"/>
</dbReference>
<evidence type="ECO:0000313" key="14">
    <source>
        <dbReference type="Proteomes" id="UP000770015"/>
    </source>
</evidence>
<evidence type="ECO:0000259" key="12">
    <source>
        <dbReference type="PROSITE" id="PS50929"/>
    </source>
</evidence>
<evidence type="ECO:0000256" key="3">
    <source>
        <dbReference type="ARBA" id="ARBA00022692"/>
    </source>
</evidence>
<dbReference type="GO" id="GO:0016887">
    <property type="term" value="F:ATP hydrolysis activity"/>
    <property type="evidence" value="ECO:0007669"/>
    <property type="project" value="InterPro"/>
</dbReference>
<evidence type="ECO:0000256" key="6">
    <source>
        <dbReference type="ARBA" id="ARBA00022840"/>
    </source>
</evidence>
<evidence type="ECO:0000256" key="1">
    <source>
        <dbReference type="ARBA" id="ARBA00004141"/>
    </source>
</evidence>
<keyword evidence="6" id="KW-0067">ATP-binding</keyword>
<dbReference type="FunFam" id="3.40.50.300:FF:001577">
    <property type="entry name" value="ABC bile acid transporter"/>
    <property type="match status" value="1"/>
</dbReference>
<dbReference type="SUPFAM" id="SSF90123">
    <property type="entry name" value="ABC transporter transmembrane region"/>
    <property type="match status" value="2"/>
</dbReference>
<dbReference type="FunFam" id="3.40.50.300:FF:001751">
    <property type="entry name" value="ABC bile acid transporter"/>
    <property type="match status" value="1"/>
</dbReference>
<dbReference type="GO" id="GO:0005524">
    <property type="term" value="F:ATP binding"/>
    <property type="evidence" value="ECO:0007669"/>
    <property type="project" value="UniProtKB-KW"/>
</dbReference>
<keyword evidence="7 10" id="KW-1133">Transmembrane helix</keyword>
<proteinExistence type="predicted"/>
<dbReference type="Pfam" id="PF00664">
    <property type="entry name" value="ABC_membrane"/>
    <property type="match status" value="2"/>
</dbReference>
<feature type="transmembrane region" description="Helical" evidence="10">
    <location>
        <begin position="581"/>
        <end position="604"/>
    </location>
</feature>
<evidence type="ECO:0000256" key="10">
    <source>
        <dbReference type="SAM" id="Phobius"/>
    </source>
</evidence>
<evidence type="ECO:0000256" key="2">
    <source>
        <dbReference type="ARBA" id="ARBA00022448"/>
    </source>
</evidence>
<dbReference type="CDD" id="cd18604">
    <property type="entry name" value="ABC_6TM_VMR1_D2_like"/>
    <property type="match status" value="1"/>
</dbReference>
<feature type="transmembrane region" description="Helical" evidence="10">
    <location>
        <begin position="110"/>
        <end position="131"/>
    </location>
</feature>
<feature type="domain" description="ABC transmembrane type-1" evidence="12">
    <location>
        <begin position="302"/>
        <end position="641"/>
    </location>
</feature>
<evidence type="ECO:0000256" key="7">
    <source>
        <dbReference type="ARBA" id="ARBA00022989"/>
    </source>
</evidence>
<keyword evidence="3 10" id="KW-0812">Transmembrane</keyword>
<protein>
    <submittedName>
        <fullName evidence="13">ABC transporter</fullName>
    </submittedName>
</protein>
<evidence type="ECO:0000259" key="11">
    <source>
        <dbReference type="PROSITE" id="PS50893"/>
    </source>
</evidence>
<dbReference type="GO" id="GO:0140359">
    <property type="term" value="F:ABC-type transporter activity"/>
    <property type="evidence" value="ECO:0007669"/>
    <property type="project" value="InterPro"/>
</dbReference>
<feature type="domain" description="ABC transmembrane type-1" evidence="12">
    <location>
        <begin position="1009"/>
        <end position="1248"/>
    </location>
</feature>
<dbReference type="Gene3D" id="3.40.50.300">
    <property type="entry name" value="P-loop containing nucleotide triphosphate hydrolases"/>
    <property type="match status" value="2"/>
</dbReference>
<dbReference type="Proteomes" id="UP000770015">
    <property type="component" value="Unassembled WGS sequence"/>
</dbReference>
<dbReference type="InterPro" id="IPR011527">
    <property type="entry name" value="ABC1_TM_dom"/>
</dbReference>
<dbReference type="EMBL" id="JAGSXJ010000016">
    <property type="protein sequence ID" value="KAH6684972.1"/>
    <property type="molecule type" value="Genomic_DNA"/>
</dbReference>
<feature type="region of interest" description="Disordered" evidence="9">
    <location>
        <begin position="1"/>
        <end position="26"/>
    </location>
</feature>
<feature type="region of interest" description="Disordered" evidence="9">
    <location>
        <begin position="899"/>
        <end position="921"/>
    </location>
</feature>
<dbReference type="InterPro" id="IPR003439">
    <property type="entry name" value="ABC_transporter-like_ATP-bd"/>
</dbReference>
<dbReference type="GO" id="GO:0005737">
    <property type="term" value="C:cytoplasm"/>
    <property type="evidence" value="ECO:0007669"/>
    <property type="project" value="UniProtKB-ARBA"/>
</dbReference>
<reference evidence="13" key="1">
    <citation type="journal article" date="2021" name="Nat. Commun.">
        <title>Genetic determinants of endophytism in the Arabidopsis root mycobiome.</title>
        <authorList>
            <person name="Mesny F."/>
            <person name="Miyauchi S."/>
            <person name="Thiergart T."/>
            <person name="Pickel B."/>
            <person name="Atanasova L."/>
            <person name="Karlsson M."/>
            <person name="Huettel B."/>
            <person name="Barry K.W."/>
            <person name="Haridas S."/>
            <person name="Chen C."/>
            <person name="Bauer D."/>
            <person name="Andreopoulos W."/>
            <person name="Pangilinan J."/>
            <person name="LaButti K."/>
            <person name="Riley R."/>
            <person name="Lipzen A."/>
            <person name="Clum A."/>
            <person name="Drula E."/>
            <person name="Henrissat B."/>
            <person name="Kohler A."/>
            <person name="Grigoriev I.V."/>
            <person name="Martin F.M."/>
            <person name="Hacquard S."/>
        </authorList>
    </citation>
    <scope>NUCLEOTIDE SEQUENCE</scope>
    <source>
        <strain evidence="13">MPI-SDFR-AT-0117</strain>
    </source>
</reference>